<dbReference type="InterPro" id="IPR000717">
    <property type="entry name" value="PCI_dom"/>
</dbReference>
<evidence type="ECO:0000259" key="11">
    <source>
        <dbReference type="Pfam" id="PF01399"/>
    </source>
</evidence>
<evidence type="ECO:0000256" key="10">
    <source>
        <dbReference type="SAM" id="MobiDB-lite"/>
    </source>
</evidence>
<evidence type="ECO:0000256" key="1">
    <source>
        <dbReference type="ARBA" id="ARBA00004123"/>
    </source>
</evidence>
<dbReference type="GO" id="GO:0046872">
    <property type="term" value="F:metal ion binding"/>
    <property type="evidence" value="ECO:0007669"/>
    <property type="project" value="UniProtKB-KW"/>
</dbReference>
<gene>
    <name evidence="13" type="ORF">OC846_006650</name>
</gene>
<dbReference type="InterPro" id="IPR000760">
    <property type="entry name" value="Inositol_monophosphatase-like"/>
</dbReference>
<dbReference type="Gene3D" id="3.40.190.80">
    <property type="match status" value="1"/>
</dbReference>
<feature type="binding site" evidence="9">
    <location>
        <position position="753"/>
    </location>
    <ligand>
        <name>Mg(2+)</name>
        <dbReference type="ChEBI" id="CHEBI:18420"/>
        <label>1</label>
        <note>catalytic</note>
    </ligand>
</feature>
<feature type="compositionally biased region" description="Low complexity" evidence="10">
    <location>
        <begin position="49"/>
        <end position="64"/>
    </location>
</feature>
<evidence type="ECO:0000256" key="7">
    <source>
        <dbReference type="ARBA" id="ARBA00022790"/>
    </source>
</evidence>
<feature type="domain" description="PCI" evidence="11">
    <location>
        <begin position="388"/>
        <end position="462"/>
    </location>
</feature>
<evidence type="ECO:0000259" key="12">
    <source>
        <dbReference type="Pfam" id="PF22788"/>
    </source>
</evidence>
<dbReference type="PRINTS" id="PR00377">
    <property type="entry name" value="IMPHPHTASES"/>
</dbReference>
<feature type="region of interest" description="Disordered" evidence="10">
    <location>
        <begin position="537"/>
        <end position="557"/>
    </location>
</feature>
<sequence length="831" mass="89022">MSQPPAVLTGESEPAEWKTQSAVEPIDEDDPFDPTAASAPPDSARAELPEPAASSSSAAALSPAGPIQGESDGAAVSQQAGSQQLPTPSSGPLSLDDLLALTESCGKNLNLLQMSLRPSLQRAVRAARILDGAEDVLLDFSSQGQDPLNLLDPATHSLMLLFLITARSRAIRHADQLAAMIQLLEVFTARADIAQLLLSPDRVTMLAQAIVHVGELAKDPAWALNVLTVLFHRYVGEARLLTALHPIVLAQCIKAGAYDAALRTALRYPVEDVDPMFSPVRFPDVLQYFYYAGIVAVKLEHYPSAIDYFEQCVTTPAQSTSPIQTDAFKKLVLIQLLHDGKTPVLPEYTSAAVSRTLATSCRTYLSFAKLFEDRHATDAEVYHKAEEVKDVFQKDQNWPLAQQVLNTYRSRRIQRLSATYSCITLVEIAHLLGMSDTVETIQSIHEEVGRMIAAGWIDGSLSFANIPQSPTPVPILYFYSANPSSTPSGSGGSKFADIPSITHIQAQLLEAQALKAEVEDRERKMARSAAFLQKQMSSNGGYSGGGQRAGGAGGSSVDSSGFGISGAGGASIGAGGRVTDAYGMPVDDEELDDAYEVDRIAYTSTSFAAREVATKVLVPPGSLFGRTIDSHTVSLPSCPPGACGTYGLAGHGSFPVSPQFKHEPRRLPLTQPLPLPSLRQAIVALEWGSLRDRAAMDKKLGFFERLVGDGENGVEGGQMVQGVRSNGSAALNFSMVAAGTLDCYHEIGVWIWDICAGLVIAREAGGVMIGSKTELGKIDDPNFFDSIAPEVLQGRKYLVIRAIGDTAEEKGRDAQIRTIKAIYGALDEWEP</sequence>
<keyword evidence="14" id="KW-1185">Reference proteome</keyword>
<dbReference type="AlphaFoldDB" id="A0AAN6GJL9"/>
<keyword evidence="8" id="KW-0539">Nucleus</keyword>
<dbReference type="GO" id="GO:0046854">
    <property type="term" value="P:phosphatidylinositol phosphate biosynthetic process"/>
    <property type="evidence" value="ECO:0007669"/>
    <property type="project" value="InterPro"/>
</dbReference>
<dbReference type="Pfam" id="PF22788">
    <property type="entry name" value="COP9_hel_rpt"/>
    <property type="match status" value="1"/>
</dbReference>
<protein>
    <recommendedName>
        <fullName evidence="5">COP9 signalosome complex subunit 3</fullName>
    </recommendedName>
</protein>
<organism evidence="13 14">
    <name type="scientific">Tilletia horrida</name>
    <dbReference type="NCBI Taxonomy" id="155126"/>
    <lineage>
        <taxon>Eukaryota</taxon>
        <taxon>Fungi</taxon>
        <taxon>Dikarya</taxon>
        <taxon>Basidiomycota</taxon>
        <taxon>Ustilaginomycotina</taxon>
        <taxon>Exobasidiomycetes</taxon>
        <taxon>Tilletiales</taxon>
        <taxon>Tilletiaceae</taxon>
        <taxon>Tilletia</taxon>
    </lineage>
</organism>
<keyword evidence="7" id="KW-0736">Signalosome</keyword>
<keyword evidence="6" id="KW-0963">Cytoplasm</keyword>
<keyword evidence="9" id="KW-0460">Magnesium</keyword>
<comment type="caution">
    <text evidence="13">The sequence shown here is derived from an EMBL/GenBank/DDBJ whole genome shotgun (WGS) entry which is preliminary data.</text>
</comment>
<evidence type="ECO:0000256" key="3">
    <source>
        <dbReference type="ARBA" id="ARBA00007084"/>
    </source>
</evidence>
<proteinExistence type="inferred from homology"/>
<dbReference type="Pfam" id="PF01399">
    <property type="entry name" value="PCI"/>
    <property type="match status" value="1"/>
</dbReference>
<reference evidence="13" key="1">
    <citation type="journal article" date="2023" name="PhytoFront">
        <title>Draft Genome Resources of Seven Strains of Tilletia horrida, Causal Agent of Kernel Smut of Rice.</title>
        <authorList>
            <person name="Khanal S."/>
            <person name="Antony Babu S."/>
            <person name="Zhou X.G."/>
        </authorList>
    </citation>
    <scope>NUCLEOTIDE SEQUENCE</scope>
    <source>
        <strain evidence="13">TX6</strain>
    </source>
</reference>
<dbReference type="GO" id="GO:0005737">
    <property type="term" value="C:cytoplasm"/>
    <property type="evidence" value="ECO:0007669"/>
    <property type="project" value="UniProtKB-SubCell"/>
</dbReference>
<dbReference type="InterPro" id="IPR055089">
    <property type="entry name" value="COP9_N"/>
</dbReference>
<dbReference type="Pfam" id="PF00459">
    <property type="entry name" value="Inositol_P"/>
    <property type="match status" value="1"/>
</dbReference>
<dbReference type="EMBL" id="JAPDMZ010000461">
    <property type="protein sequence ID" value="KAK0542731.1"/>
    <property type="molecule type" value="Genomic_DNA"/>
</dbReference>
<comment type="subcellular location">
    <subcellularLocation>
        <location evidence="2">Cytoplasm</location>
    </subcellularLocation>
    <subcellularLocation>
        <location evidence="1">Nucleus</location>
    </subcellularLocation>
</comment>
<evidence type="ECO:0000256" key="9">
    <source>
        <dbReference type="PIRSR" id="PIRSR600760-2"/>
    </source>
</evidence>
<evidence type="ECO:0000256" key="8">
    <source>
        <dbReference type="ARBA" id="ARBA00023242"/>
    </source>
</evidence>
<feature type="region of interest" description="Disordered" evidence="10">
    <location>
        <begin position="1"/>
        <end position="91"/>
    </location>
</feature>
<evidence type="ECO:0000313" key="13">
    <source>
        <dbReference type="EMBL" id="KAK0542731.1"/>
    </source>
</evidence>
<dbReference type="SUPFAM" id="SSF56655">
    <property type="entry name" value="Carbohydrate phosphatase"/>
    <property type="match status" value="1"/>
</dbReference>
<comment type="similarity">
    <text evidence="3">Belongs to the CSN3 family.</text>
</comment>
<evidence type="ECO:0000256" key="4">
    <source>
        <dbReference type="ARBA" id="ARBA00009759"/>
    </source>
</evidence>
<feature type="domain" description="COP9 signalosome complex subunit 3 N-terminal helical repeats" evidence="12">
    <location>
        <begin position="128"/>
        <end position="353"/>
    </location>
</feature>
<dbReference type="PROSITE" id="PS00630">
    <property type="entry name" value="IMP_2"/>
    <property type="match status" value="1"/>
</dbReference>
<keyword evidence="9" id="KW-0479">Metal-binding</keyword>
<feature type="compositionally biased region" description="Gly residues" evidence="10">
    <location>
        <begin position="541"/>
        <end position="554"/>
    </location>
</feature>
<dbReference type="PANTHER" id="PTHR10758">
    <property type="entry name" value="26S PROTEASOME NON-ATPASE REGULATORY SUBUNIT 3/COP9 SIGNALOSOME COMPLEX SUBUNIT 3"/>
    <property type="match status" value="1"/>
</dbReference>
<dbReference type="Proteomes" id="UP001176517">
    <property type="component" value="Unassembled WGS sequence"/>
</dbReference>
<comment type="cofactor">
    <cofactor evidence="9">
        <name>Mg(2+)</name>
        <dbReference type="ChEBI" id="CHEBI:18420"/>
    </cofactor>
</comment>
<comment type="similarity">
    <text evidence="4">Belongs to the inositol monophosphatase superfamily.</text>
</comment>
<evidence type="ECO:0000256" key="6">
    <source>
        <dbReference type="ARBA" id="ARBA00022490"/>
    </source>
</evidence>
<name>A0AAN6GJL9_9BASI</name>
<dbReference type="InterPro" id="IPR020550">
    <property type="entry name" value="Inositol_monophosphatase_CS"/>
</dbReference>
<feature type="compositionally biased region" description="Low complexity" evidence="10">
    <location>
        <begin position="73"/>
        <end position="91"/>
    </location>
</feature>
<evidence type="ECO:0000313" key="14">
    <source>
        <dbReference type="Proteomes" id="UP001176517"/>
    </source>
</evidence>
<dbReference type="GO" id="GO:0006511">
    <property type="term" value="P:ubiquitin-dependent protein catabolic process"/>
    <property type="evidence" value="ECO:0007669"/>
    <property type="project" value="TreeGrafter"/>
</dbReference>
<evidence type="ECO:0000256" key="5">
    <source>
        <dbReference type="ARBA" id="ARBA00014878"/>
    </source>
</evidence>
<feature type="compositionally biased region" description="Low complexity" evidence="10">
    <location>
        <begin position="33"/>
        <end position="43"/>
    </location>
</feature>
<dbReference type="GO" id="GO:0008180">
    <property type="term" value="C:COP9 signalosome"/>
    <property type="evidence" value="ECO:0007669"/>
    <property type="project" value="UniProtKB-KW"/>
</dbReference>
<evidence type="ECO:0000256" key="2">
    <source>
        <dbReference type="ARBA" id="ARBA00004496"/>
    </source>
</evidence>
<dbReference type="InterPro" id="IPR050756">
    <property type="entry name" value="CSN3"/>
</dbReference>
<accession>A0AAN6GJL9</accession>
<dbReference type="PANTHER" id="PTHR10758:SF1">
    <property type="entry name" value="COP9 SIGNALOSOME COMPLEX SUBUNIT 3"/>
    <property type="match status" value="1"/>
</dbReference>